<feature type="transmembrane region" description="Helical" evidence="7">
    <location>
        <begin position="264"/>
        <end position="283"/>
    </location>
</feature>
<dbReference type="AlphaFoldDB" id="A0A3P7NTP7"/>
<evidence type="ECO:0000313" key="9">
    <source>
        <dbReference type="Proteomes" id="UP000279029"/>
    </source>
</evidence>
<dbReference type="Proteomes" id="UP000279029">
    <property type="component" value="Chromosome"/>
</dbReference>
<dbReference type="Pfam" id="PF19567">
    <property type="entry name" value="CpsB_CapC"/>
    <property type="match status" value="1"/>
</dbReference>
<dbReference type="OrthoDB" id="9788539at2"/>
<protein>
    <recommendedName>
        <fullName evidence="2">protein-tyrosine-phosphatase</fullName>
        <ecNumber evidence="2">3.1.3.48</ecNumber>
    </recommendedName>
</protein>
<keyword evidence="7" id="KW-0472">Membrane</keyword>
<evidence type="ECO:0000256" key="3">
    <source>
        <dbReference type="ARBA" id="ARBA00022801"/>
    </source>
</evidence>
<gene>
    <name evidence="8" type="ORF">PATL70BA_0375</name>
</gene>
<dbReference type="RefSeq" id="WP_125135773.1">
    <property type="nucleotide sequence ID" value="NZ_LR130778.1"/>
</dbReference>
<organism evidence="8 9">
    <name type="scientific">Petrocella atlantisensis</name>
    <dbReference type="NCBI Taxonomy" id="2173034"/>
    <lineage>
        <taxon>Bacteria</taxon>
        <taxon>Bacillati</taxon>
        <taxon>Bacillota</taxon>
        <taxon>Clostridia</taxon>
        <taxon>Lachnospirales</taxon>
        <taxon>Vallitaleaceae</taxon>
        <taxon>Petrocella</taxon>
    </lineage>
</organism>
<keyword evidence="3" id="KW-0378">Hydrolase</keyword>
<keyword evidence="9" id="KW-1185">Reference proteome</keyword>
<dbReference type="GO" id="GO:0045227">
    <property type="term" value="P:capsule polysaccharide biosynthetic process"/>
    <property type="evidence" value="ECO:0007669"/>
    <property type="project" value="UniProtKB-UniPathway"/>
</dbReference>
<keyword evidence="7" id="KW-0812">Transmembrane</keyword>
<comment type="catalytic activity">
    <reaction evidence="5">
        <text>O-phospho-L-tyrosyl-[protein] + H2O = L-tyrosyl-[protein] + phosphate</text>
        <dbReference type="Rhea" id="RHEA:10684"/>
        <dbReference type="Rhea" id="RHEA-COMP:10136"/>
        <dbReference type="Rhea" id="RHEA-COMP:20101"/>
        <dbReference type="ChEBI" id="CHEBI:15377"/>
        <dbReference type="ChEBI" id="CHEBI:43474"/>
        <dbReference type="ChEBI" id="CHEBI:46858"/>
        <dbReference type="ChEBI" id="CHEBI:61978"/>
        <dbReference type="EC" id="3.1.3.48"/>
    </reaction>
</comment>
<evidence type="ECO:0000256" key="7">
    <source>
        <dbReference type="SAM" id="Phobius"/>
    </source>
</evidence>
<proteinExistence type="inferred from homology"/>
<accession>A0A3P7NTP7</accession>
<evidence type="ECO:0000256" key="2">
    <source>
        <dbReference type="ARBA" id="ARBA00013064"/>
    </source>
</evidence>
<dbReference type="SUPFAM" id="SSF51556">
    <property type="entry name" value="Metallo-dependent hydrolases"/>
    <property type="match status" value="1"/>
</dbReference>
<evidence type="ECO:0000256" key="5">
    <source>
        <dbReference type="ARBA" id="ARBA00051722"/>
    </source>
</evidence>
<name>A0A3P7NTP7_9FIRM</name>
<evidence type="ECO:0000256" key="1">
    <source>
        <dbReference type="ARBA" id="ARBA00005750"/>
    </source>
</evidence>
<dbReference type="Gene3D" id="3.20.20.140">
    <property type="entry name" value="Metal-dependent hydrolases"/>
    <property type="match status" value="1"/>
</dbReference>
<keyword evidence="4" id="KW-0904">Protein phosphatase</keyword>
<dbReference type="EC" id="3.1.3.48" evidence="2"/>
<keyword evidence="7" id="KW-1133">Transmembrane helix</keyword>
<dbReference type="InterPro" id="IPR032466">
    <property type="entry name" value="Metal_Hydrolase"/>
</dbReference>
<evidence type="ECO:0000256" key="4">
    <source>
        <dbReference type="ARBA" id="ARBA00022912"/>
    </source>
</evidence>
<dbReference type="EMBL" id="LR130778">
    <property type="protein sequence ID" value="VDN46225.1"/>
    <property type="molecule type" value="Genomic_DNA"/>
</dbReference>
<dbReference type="KEGG" id="cbar:PATL70BA_0375"/>
<dbReference type="GO" id="GO:0030145">
    <property type="term" value="F:manganese ion binding"/>
    <property type="evidence" value="ECO:0007669"/>
    <property type="project" value="InterPro"/>
</dbReference>
<evidence type="ECO:0000256" key="6">
    <source>
        <dbReference type="SAM" id="MobiDB-lite"/>
    </source>
</evidence>
<sequence>MKMVDIHYHLLPDVDDGPDTTECALEMVKISYDQGVRGIVATPHLNHPVQFRGRRNKEMDNKKDMEQAFETLRAHIHEAYPDMEIYLGAELYLTRKDLDHLEHVKIRTMNTTQYILVEFSRDITHIELDHGMHELVLLGYRPILAHAEVYKCYANHMEELIKLRDQGILIQCNAGNIINPQSSPEKTRATQMLEQGLIDIIASDGHNISTRRPDMAKAYTYVTKKHGAKEANRLFCENPQTMLLGGVVPQPPSRKKTLQPKHKSLVGMTSLIALALIGFSLIVTNALNAKDESPEAFTLKSLEQQTEPASTTQIEKNHGPVLPESLESTEENLLTQQENNELEQAQYSEDLKIPTMNIENEINPEQQGYNKIVSAYEQHLTNLEAYYRTQVDQYFIRLKEAVQIQDIPTRDETVSSIQGLIGKLESQSDNEVYKSLYDMQNDLEAKQYDVAIVQQLRDRYNEVKATVSTAYQAELEAYYNKQ</sequence>
<evidence type="ECO:0000313" key="8">
    <source>
        <dbReference type="EMBL" id="VDN46225.1"/>
    </source>
</evidence>
<dbReference type="GO" id="GO:0004725">
    <property type="term" value="F:protein tyrosine phosphatase activity"/>
    <property type="evidence" value="ECO:0007669"/>
    <property type="project" value="UniProtKB-EC"/>
</dbReference>
<dbReference type="PANTHER" id="PTHR39181:SF1">
    <property type="entry name" value="TYROSINE-PROTEIN PHOSPHATASE YWQE"/>
    <property type="match status" value="1"/>
</dbReference>
<dbReference type="InterPro" id="IPR016667">
    <property type="entry name" value="Caps_polysacc_synth_CpsB/CapC"/>
</dbReference>
<feature type="compositionally biased region" description="Polar residues" evidence="6">
    <location>
        <begin position="302"/>
        <end position="314"/>
    </location>
</feature>
<dbReference type="PANTHER" id="PTHR39181">
    <property type="entry name" value="TYROSINE-PROTEIN PHOSPHATASE YWQE"/>
    <property type="match status" value="1"/>
</dbReference>
<reference evidence="8 9" key="1">
    <citation type="submission" date="2018-09" db="EMBL/GenBank/DDBJ databases">
        <authorList>
            <person name="Postec A."/>
        </authorList>
    </citation>
    <scope>NUCLEOTIDE SEQUENCE [LARGE SCALE GENOMIC DNA]</scope>
    <source>
        <strain evidence="8">70B-A</strain>
    </source>
</reference>
<comment type="similarity">
    <text evidence="1">Belongs to the metallo-dependent hydrolases superfamily. CpsB/CapC family.</text>
</comment>
<feature type="region of interest" description="Disordered" evidence="6">
    <location>
        <begin position="302"/>
        <end position="322"/>
    </location>
</feature>
<dbReference type="UniPathway" id="UPA00934"/>